<evidence type="ECO:0000256" key="2">
    <source>
        <dbReference type="SAM" id="MobiDB-lite"/>
    </source>
</evidence>
<evidence type="ECO:0000313" key="3">
    <source>
        <dbReference type="EMBL" id="KAJ4371119.1"/>
    </source>
</evidence>
<gene>
    <name evidence="3" type="ORF">N0V83_004335</name>
</gene>
<proteinExistence type="predicted"/>
<organism evidence="3 4">
    <name type="scientific">Neocucurbitaria cava</name>
    <dbReference type="NCBI Taxonomy" id="798079"/>
    <lineage>
        <taxon>Eukaryota</taxon>
        <taxon>Fungi</taxon>
        <taxon>Dikarya</taxon>
        <taxon>Ascomycota</taxon>
        <taxon>Pezizomycotina</taxon>
        <taxon>Dothideomycetes</taxon>
        <taxon>Pleosporomycetidae</taxon>
        <taxon>Pleosporales</taxon>
        <taxon>Pleosporineae</taxon>
        <taxon>Cucurbitariaceae</taxon>
        <taxon>Neocucurbitaria</taxon>
    </lineage>
</organism>
<feature type="coiled-coil region" evidence="1">
    <location>
        <begin position="45"/>
        <end position="72"/>
    </location>
</feature>
<comment type="caution">
    <text evidence="3">The sequence shown here is derived from an EMBL/GenBank/DDBJ whole genome shotgun (WGS) entry which is preliminary data.</text>
</comment>
<feature type="region of interest" description="Disordered" evidence="2">
    <location>
        <begin position="1"/>
        <end position="26"/>
    </location>
</feature>
<dbReference type="EMBL" id="JAPEUY010000007">
    <property type="protein sequence ID" value="KAJ4371119.1"/>
    <property type="molecule type" value="Genomic_DNA"/>
</dbReference>
<feature type="compositionally biased region" description="Basic and acidic residues" evidence="2">
    <location>
        <begin position="9"/>
        <end position="26"/>
    </location>
</feature>
<keyword evidence="4" id="KW-1185">Reference proteome</keyword>
<name>A0A9W8Y9J9_9PLEO</name>
<dbReference type="Proteomes" id="UP001140560">
    <property type="component" value="Unassembled WGS sequence"/>
</dbReference>
<dbReference type="AlphaFoldDB" id="A0A9W8Y9J9"/>
<evidence type="ECO:0000313" key="4">
    <source>
        <dbReference type="Proteomes" id="UP001140560"/>
    </source>
</evidence>
<sequence>MDPEDDIEEQSRKEEMQRREDRRLRDEKVDEICRTGSAADIRAETDKLKDILKEKEALLMKLKAENEQKCQDLLFGDKRAEIDRMQKTLVSLGEVPEHAEELIDRAIADLQTMKAKLRERTKDLRETSELFRDLGTHLNEHLKDIPGFLPFYTGKSKAFEEAENLARASKGLR</sequence>
<keyword evidence="1" id="KW-0175">Coiled coil</keyword>
<accession>A0A9W8Y9J9</accession>
<protein>
    <submittedName>
        <fullName evidence="3">Uncharacterized protein</fullName>
    </submittedName>
</protein>
<reference evidence="3" key="1">
    <citation type="submission" date="2022-10" db="EMBL/GenBank/DDBJ databases">
        <title>Tapping the CABI collections for fungal endophytes: first genome assemblies for Collariella, Neodidymelliopsis, Ascochyta clinopodiicola, Didymella pomorum, Didymosphaeria variabile, Neocosmospora piperis and Neocucurbitaria cava.</title>
        <authorList>
            <person name="Hill R."/>
        </authorList>
    </citation>
    <scope>NUCLEOTIDE SEQUENCE</scope>
    <source>
        <strain evidence="3">IMI 356814</strain>
    </source>
</reference>
<evidence type="ECO:0000256" key="1">
    <source>
        <dbReference type="SAM" id="Coils"/>
    </source>
</evidence>